<protein>
    <submittedName>
        <fullName evidence="1">SAM-dependent methyltransferase</fullName>
        <ecNumber evidence="1">2.1.1.-</ecNumber>
    </submittedName>
</protein>
<name>A0ABW7TLQ3_9NOCA</name>
<dbReference type="PIRSF" id="PIRSF017393">
    <property type="entry name" value="MTase_SAV2177"/>
    <property type="match status" value="1"/>
</dbReference>
<keyword evidence="1" id="KW-0808">Transferase</keyword>
<dbReference type="Gene3D" id="3.40.50.150">
    <property type="entry name" value="Vaccinia Virus protein VP39"/>
    <property type="match status" value="1"/>
</dbReference>
<gene>
    <name evidence="1" type="ORF">ACH4WX_14825</name>
</gene>
<keyword evidence="2" id="KW-1185">Reference proteome</keyword>
<dbReference type="Proteomes" id="UP001611263">
    <property type="component" value="Unassembled WGS sequence"/>
</dbReference>
<dbReference type="EMBL" id="JBIRUQ010000003">
    <property type="protein sequence ID" value="MFI1461982.1"/>
    <property type="molecule type" value="Genomic_DNA"/>
</dbReference>
<keyword evidence="1" id="KW-0489">Methyltransferase</keyword>
<dbReference type="InterPro" id="IPR006764">
    <property type="entry name" value="SAM_dep_MeTrfase_SAV2177_type"/>
</dbReference>
<evidence type="ECO:0000313" key="2">
    <source>
        <dbReference type="Proteomes" id="UP001611263"/>
    </source>
</evidence>
<dbReference type="Pfam" id="PF04672">
    <property type="entry name" value="Methyltransf_19"/>
    <property type="match status" value="1"/>
</dbReference>
<accession>A0ABW7TLQ3</accession>
<sequence>MSDEHQRAIRTDIPHPARIWNYWMGGSDYYEVDRIAADAGSAVYPGITTLATESREFLVRTVRYLAAEKGIRQFLDIGTGLPTMQNTHEVAQSVAPESRIVYVDNDPVVLAHARTLLTSTSDEGVTTYIDTDYHHPEIVVADARHILNLTRPVAVMFMGVLGHAHSAAEMRRIVHTVLESTAGGSYLALWDGTDDDDDYVRLCAEYADIGGEPYVPRTQSEIRALFDGLDLVEPGFTTVARWYPGQVVAGDDRPIPAYGGVARKP</sequence>
<reference evidence="1 2" key="1">
    <citation type="submission" date="2024-10" db="EMBL/GenBank/DDBJ databases">
        <title>The Natural Products Discovery Center: Release of the First 8490 Sequenced Strains for Exploring Actinobacteria Biosynthetic Diversity.</title>
        <authorList>
            <person name="Kalkreuter E."/>
            <person name="Kautsar S.A."/>
            <person name="Yang D."/>
            <person name="Bader C.D."/>
            <person name="Teijaro C.N."/>
            <person name="Fluegel L."/>
            <person name="Davis C.M."/>
            <person name="Simpson J.R."/>
            <person name="Lauterbach L."/>
            <person name="Steele A.D."/>
            <person name="Gui C."/>
            <person name="Meng S."/>
            <person name="Li G."/>
            <person name="Viehrig K."/>
            <person name="Ye F."/>
            <person name="Su P."/>
            <person name="Kiefer A.F."/>
            <person name="Nichols A."/>
            <person name="Cepeda A.J."/>
            <person name="Yan W."/>
            <person name="Fan B."/>
            <person name="Jiang Y."/>
            <person name="Adhikari A."/>
            <person name="Zheng C.-J."/>
            <person name="Schuster L."/>
            <person name="Cowan T.M."/>
            <person name="Smanski M.J."/>
            <person name="Chevrette M.G."/>
            <person name="De Carvalho L.P.S."/>
            <person name="Shen B."/>
        </authorList>
    </citation>
    <scope>NUCLEOTIDE SEQUENCE [LARGE SCALE GENOMIC DNA]</scope>
    <source>
        <strain evidence="1 2">NPDC020568</strain>
    </source>
</reference>
<comment type="caution">
    <text evidence="1">The sequence shown here is derived from an EMBL/GenBank/DDBJ whole genome shotgun (WGS) entry which is preliminary data.</text>
</comment>
<dbReference type="GeneID" id="93505154"/>
<evidence type="ECO:0000313" key="1">
    <source>
        <dbReference type="EMBL" id="MFI1461982.1"/>
    </source>
</evidence>
<organism evidence="1 2">
    <name type="scientific">Nocardia carnea</name>
    <dbReference type="NCBI Taxonomy" id="37328"/>
    <lineage>
        <taxon>Bacteria</taxon>
        <taxon>Bacillati</taxon>
        <taxon>Actinomycetota</taxon>
        <taxon>Actinomycetes</taxon>
        <taxon>Mycobacteriales</taxon>
        <taxon>Nocardiaceae</taxon>
        <taxon>Nocardia</taxon>
    </lineage>
</organism>
<dbReference type="RefSeq" id="WP_033242856.1">
    <property type="nucleotide sequence ID" value="NZ_JBIRUQ010000003.1"/>
</dbReference>
<dbReference type="GO" id="GO:0008168">
    <property type="term" value="F:methyltransferase activity"/>
    <property type="evidence" value="ECO:0007669"/>
    <property type="project" value="UniProtKB-KW"/>
</dbReference>
<proteinExistence type="predicted"/>
<dbReference type="EC" id="2.1.1.-" evidence="1"/>
<dbReference type="InterPro" id="IPR029063">
    <property type="entry name" value="SAM-dependent_MTases_sf"/>
</dbReference>
<dbReference type="SUPFAM" id="SSF53335">
    <property type="entry name" value="S-adenosyl-L-methionine-dependent methyltransferases"/>
    <property type="match status" value="1"/>
</dbReference>
<dbReference type="GO" id="GO:0032259">
    <property type="term" value="P:methylation"/>
    <property type="evidence" value="ECO:0007669"/>
    <property type="project" value="UniProtKB-KW"/>
</dbReference>